<evidence type="ECO:0000313" key="4">
    <source>
        <dbReference type="Proteomes" id="UP000721954"/>
    </source>
</evidence>
<dbReference type="RefSeq" id="WP_209210031.1">
    <property type="nucleotide sequence ID" value="NZ_JAFFZM010000004.1"/>
</dbReference>
<dbReference type="EMBL" id="JAFFZM010000004">
    <property type="protein sequence ID" value="MBO8198274.1"/>
    <property type="molecule type" value="Genomic_DNA"/>
</dbReference>
<comment type="caution">
    <text evidence="3">The sequence shown here is derived from an EMBL/GenBank/DDBJ whole genome shotgun (WGS) entry which is preliminary data.</text>
</comment>
<organism evidence="3 4">
    <name type="scientific">Streptomyces smyrnaeus</name>
    <dbReference type="NCBI Taxonomy" id="1387713"/>
    <lineage>
        <taxon>Bacteria</taxon>
        <taxon>Bacillati</taxon>
        <taxon>Actinomycetota</taxon>
        <taxon>Actinomycetes</taxon>
        <taxon>Kitasatosporales</taxon>
        <taxon>Streptomycetaceae</taxon>
        <taxon>Streptomyces</taxon>
    </lineage>
</organism>
<dbReference type="Pfam" id="PF14016">
    <property type="entry name" value="DUF4232"/>
    <property type="match status" value="1"/>
</dbReference>
<proteinExistence type="predicted"/>
<gene>
    <name evidence="3" type="ORF">JW613_08140</name>
</gene>
<feature type="domain" description="DUF4232" evidence="2">
    <location>
        <begin position="80"/>
        <end position="210"/>
    </location>
</feature>
<dbReference type="GeneID" id="96258573"/>
<accession>A0ABS3XS87</accession>
<reference evidence="3 4" key="1">
    <citation type="submission" date="2021-02" db="EMBL/GenBank/DDBJ databases">
        <title>Streptomyces spirodelae sp. nov., isolated from duckweed.</title>
        <authorList>
            <person name="Saimee Y."/>
            <person name="Duangmal K."/>
        </authorList>
    </citation>
    <scope>NUCLEOTIDE SEQUENCE [LARGE SCALE GENOMIC DNA]</scope>
    <source>
        <strain evidence="3 4">DSM 42105</strain>
    </source>
</reference>
<feature type="region of interest" description="Disordered" evidence="1">
    <location>
        <begin position="39"/>
        <end position="78"/>
    </location>
</feature>
<dbReference type="Proteomes" id="UP000721954">
    <property type="component" value="Unassembled WGS sequence"/>
</dbReference>
<evidence type="ECO:0000259" key="2">
    <source>
        <dbReference type="Pfam" id="PF14016"/>
    </source>
</evidence>
<evidence type="ECO:0000256" key="1">
    <source>
        <dbReference type="SAM" id="MobiDB-lite"/>
    </source>
</evidence>
<protein>
    <submittedName>
        <fullName evidence="3">DUF4232 domain-containing protein</fullName>
    </submittedName>
</protein>
<evidence type="ECO:0000313" key="3">
    <source>
        <dbReference type="EMBL" id="MBO8198274.1"/>
    </source>
</evidence>
<feature type="compositionally biased region" description="Low complexity" evidence="1">
    <location>
        <begin position="39"/>
        <end position="57"/>
    </location>
</feature>
<name>A0ABS3XS87_9ACTN</name>
<sequence>MTRRQAVATDGAGSAATLSWRRRTAAVGAAVLLAATAACSSGDDGSDDGSGAQASGAREASPSASPDGKKNADGGGTPRCAAADLTLAVERSPGAADGRDYDLTLKNKTDSACLIKGRPRVFLLGEDGDTIGEAAAPDGRAGETVTLQPLTRAHATLHTADEGGDDGTGDGSCWARPHSLKVYPPGTGKALVAQSDQPRVCGGLFTVTALKW</sequence>
<keyword evidence="4" id="KW-1185">Reference proteome</keyword>
<dbReference type="InterPro" id="IPR025326">
    <property type="entry name" value="DUF4232"/>
</dbReference>